<protein>
    <recommendedName>
        <fullName evidence="3">DNA-directed RNA polymerase subunit beta</fullName>
    </recommendedName>
</protein>
<sequence length="165" mass="18422">MLHRNWVAVMTGTSDTPVSRCRYYRTVCGLPAAVRDGTGRISFTTNLVWAISMPADVGHAVKLDLERRQRDGGPIISHPRSHTWTMLVRSDIPLREVPDIAQLRRFGVQVLRRGHEIVLPSPTDRGAQVRAWITAPCSTFRPSGMVVLESVRMALASRRGTPCPR</sequence>
<comment type="caution">
    <text evidence="1">The sequence shown here is derived from an EMBL/GenBank/DDBJ whole genome shotgun (WGS) entry which is preliminary data.</text>
</comment>
<dbReference type="STRING" id="1210090.GCA_001613185_03088"/>
<gene>
    <name evidence="1" type="ORF">DFR74_115108</name>
</gene>
<evidence type="ECO:0000313" key="2">
    <source>
        <dbReference type="Proteomes" id="UP000252586"/>
    </source>
</evidence>
<dbReference type="EMBL" id="QNRE01000015">
    <property type="protein sequence ID" value="RBO85260.1"/>
    <property type="molecule type" value="Genomic_DNA"/>
</dbReference>
<evidence type="ECO:0000313" key="1">
    <source>
        <dbReference type="EMBL" id="RBO85260.1"/>
    </source>
</evidence>
<proteinExistence type="predicted"/>
<keyword evidence="2" id="KW-1185">Reference proteome</keyword>
<organism evidence="1 2">
    <name type="scientific">Nocardia puris</name>
    <dbReference type="NCBI Taxonomy" id="208602"/>
    <lineage>
        <taxon>Bacteria</taxon>
        <taxon>Bacillati</taxon>
        <taxon>Actinomycetota</taxon>
        <taxon>Actinomycetes</taxon>
        <taxon>Mycobacteriales</taxon>
        <taxon>Nocardiaceae</taxon>
        <taxon>Nocardia</taxon>
    </lineage>
</organism>
<name>A0A366D5F8_9NOCA</name>
<dbReference type="AlphaFoldDB" id="A0A366D5F8"/>
<accession>A0A366D5F8</accession>
<evidence type="ECO:0008006" key="3">
    <source>
        <dbReference type="Google" id="ProtNLM"/>
    </source>
</evidence>
<dbReference type="Proteomes" id="UP000252586">
    <property type="component" value="Unassembled WGS sequence"/>
</dbReference>
<reference evidence="1 2" key="1">
    <citation type="submission" date="2018-06" db="EMBL/GenBank/DDBJ databases">
        <title>Genomic Encyclopedia of Type Strains, Phase IV (KMG-IV): sequencing the most valuable type-strain genomes for metagenomic binning, comparative biology and taxonomic classification.</title>
        <authorList>
            <person name="Goeker M."/>
        </authorList>
    </citation>
    <scope>NUCLEOTIDE SEQUENCE [LARGE SCALE GENOMIC DNA]</scope>
    <source>
        <strain evidence="1 2">DSM 44599</strain>
    </source>
</reference>